<evidence type="ECO:0000313" key="1">
    <source>
        <dbReference type="EMBL" id="EDV02807.1"/>
    </source>
</evidence>
<accession>B3JEA5</accession>
<dbReference type="HOGENOM" id="CLU_2153207_0_0_10"/>
<reference evidence="1 2" key="1">
    <citation type="submission" date="2008-04" db="EMBL/GenBank/DDBJ databases">
        <title>Draft genome sequence of Bacteroides coprocola (DSM 17136).</title>
        <authorList>
            <person name="Sudarsanam P."/>
            <person name="Ley R."/>
            <person name="Guruge J."/>
            <person name="Turnbaugh P.J."/>
            <person name="Mahowald M."/>
            <person name="Liep D."/>
            <person name="Gordon J."/>
        </authorList>
    </citation>
    <scope>NUCLEOTIDE SEQUENCE [LARGE SCALE GENOMIC DNA]</scope>
    <source>
        <strain evidence="1 2">DSM 17136</strain>
    </source>
</reference>
<gene>
    <name evidence="1" type="ORF">BACCOP_00194</name>
</gene>
<protein>
    <submittedName>
        <fullName evidence="1">Uncharacterized protein</fullName>
    </submittedName>
</protein>
<comment type="caution">
    <text evidence="1">The sequence shown here is derived from an EMBL/GenBank/DDBJ whole genome shotgun (WGS) entry which is preliminary data.</text>
</comment>
<reference evidence="1 2" key="2">
    <citation type="submission" date="2008-04" db="EMBL/GenBank/DDBJ databases">
        <authorList>
            <person name="Fulton L."/>
            <person name="Clifton S."/>
            <person name="Fulton B."/>
            <person name="Xu J."/>
            <person name="Minx P."/>
            <person name="Pepin K.H."/>
            <person name="Johnson M."/>
            <person name="Thiruvilangam P."/>
            <person name="Bhonagiri V."/>
            <person name="Nash W.E."/>
            <person name="Mardis E.R."/>
            <person name="Wilson R.K."/>
        </authorList>
    </citation>
    <scope>NUCLEOTIDE SEQUENCE [LARGE SCALE GENOMIC DNA]</scope>
    <source>
        <strain evidence="1 2">DSM 17136</strain>
    </source>
</reference>
<dbReference type="AlphaFoldDB" id="B3JEA5"/>
<dbReference type="Proteomes" id="UP000003146">
    <property type="component" value="Unassembled WGS sequence"/>
</dbReference>
<evidence type="ECO:0000313" key="2">
    <source>
        <dbReference type="Proteomes" id="UP000003146"/>
    </source>
</evidence>
<sequence length="111" mass="12676">MDNQTLKSQFFRSISVHLRELQVVAPFFRSIPVHFRRMLSDFPEYIRSAVHGIVSVYLRFRSISVHSFPGFSFLCAGKLTRNSTVMAGTTKDMSLIKQVLQLSRPENPTAV</sequence>
<proteinExistence type="predicted"/>
<name>B3JEA5_9BACT</name>
<dbReference type="STRING" id="470145.BACCOP_00194"/>
<organism evidence="1 2">
    <name type="scientific">Phocaeicola coprocola DSM 17136</name>
    <dbReference type="NCBI Taxonomy" id="470145"/>
    <lineage>
        <taxon>Bacteria</taxon>
        <taxon>Pseudomonadati</taxon>
        <taxon>Bacteroidota</taxon>
        <taxon>Bacteroidia</taxon>
        <taxon>Bacteroidales</taxon>
        <taxon>Bacteroidaceae</taxon>
        <taxon>Phocaeicola</taxon>
    </lineage>
</organism>
<dbReference type="EMBL" id="ABIY02000016">
    <property type="protein sequence ID" value="EDV02807.1"/>
    <property type="molecule type" value="Genomic_DNA"/>
</dbReference>